<comment type="caution">
    <text evidence="2">The sequence shown here is derived from an EMBL/GenBank/DDBJ whole genome shotgun (WGS) entry which is preliminary data.</text>
</comment>
<evidence type="ECO:0000313" key="2">
    <source>
        <dbReference type="EMBL" id="RAR13294.1"/>
    </source>
</evidence>
<dbReference type="Proteomes" id="UP000249619">
    <property type="component" value="Unassembled WGS sequence"/>
</dbReference>
<evidence type="ECO:0000313" key="3">
    <source>
        <dbReference type="Proteomes" id="UP000249619"/>
    </source>
</evidence>
<feature type="region of interest" description="Disordered" evidence="1">
    <location>
        <begin position="92"/>
        <end position="143"/>
    </location>
</feature>
<feature type="region of interest" description="Disordered" evidence="1">
    <location>
        <begin position="1"/>
        <end position="42"/>
    </location>
</feature>
<feature type="compositionally biased region" description="Basic and acidic residues" evidence="1">
    <location>
        <begin position="134"/>
        <end position="143"/>
    </location>
</feature>
<feature type="region of interest" description="Disordered" evidence="1">
    <location>
        <begin position="190"/>
        <end position="211"/>
    </location>
</feature>
<dbReference type="AlphaFoldDB" id="A0A364N7M1"/>
<organism evidence="2 3">
    <name type="scientific">Stemphylium lycopersici</name>
    <name type="common">Tomato gray leaf spot disease fungus</name>
    <name type="synonym">Thyrospora lycopersici</name>
    <dbReference type="NCBI Taxonomy" id="183478"/>
    <lineage>
        <taxon>Eukaryota</taxon>
        <taxon>Fungi</taxon>
        <taxon>Dikarya</taxon>
        <taxon>Ascomycota</taxon>
        <taxon>Pezizomycotina</taxon>
        <taxon>Dothideomycetes</taxon>
        <taxon>Pleosporomycetidae</taxon>
        <taxon>Pleosporales</taxon>
        <taxon>Pleosporineae</taxon>
        <taxon>Pleosporaceae</taxon>
        <taxon>Stemphylium</taxon>
    </lineage>
</organism>
<proteinExistence type="predicted"/>
<sequence length="211" mass="22598">MDHTTTSHEPFPALDSAHTTPLHDADATLPQTPLSATTPDDAFSVQYEGPLYTEINIPLPHIPTPAPNSDVSQISSTTTAAAAVAAGATSLVEKARGRSRTLSSLSPFRHRRSSSSSTSSLQSPTSPTSPKSQRHSEDWPNIRREIVRSKEVSAMMDLRHQNKRGRNGTIDALAVVPAVLVLSAELFTPGEEGAEGARKDSGVGRWEEGIR</sequence>
<keyword evidence="3" id="KW-1185">Reference proteome</keyword>
<dbReference type="EMBL" id="QGDH01000037">
    <property type="protein sequence ID" value="RAR13294.1"/>
    <property type="molecule type" value="Genomic_DNA"/>
</dbReference>
<feature type="compositionally biased region" description="Polar residues" evidence="1">
    <location>
        <begin position="29"/>
        <end position="38"/>
    </location>
</feature>
<reference evidence="3" key="1">
    <citation type="submission" date="2018-05" db="EMBL/GenBank/DDBJ databases">
        <title>Draft genome sequence of Stemphylium lycopersici strain CIDEFI 213.</title>
        <authorList>
            <person name="Medina R."/>
            <person name="Franco M.E.E."/>
            <person name="Lucentini C.G."/>
            <person name="Saparrat M.C.N."/>
            <person name="Balatti P.A."/>
        </authorList>
    </citation>
    <scope>NUCLEOTIDE SEQUENCE [LARGE SCALE GENOMIC DNA]</scope>
    <source>
        <strain evidence="3">CIDEFI 213</strain>
    </source>
</reference>
<gene>
    <name evidence="2" type="ORF">DDE83_003293</name>
</gene>
<feature type="compositionally biased region" description="Low complexity" evidence="1">
    <location>
        <begin position="114"/>
        <end position="131"/>
    </location>
</feature>
<name>A0A364N7M1_STELY</name>
<evidence type="ECO:0000256" key="1">
    <source>
        <dbReference type="SAM" id="MobiDB-lite"/>
    </source>
</evidence>
<accession>A0A364N7M1</accession>
<protein>
    <submittedName>
        <fullName evidence="2">Uncharacterized protein</fullName>
    </submittedName>
</protein>
<feature type="compositionally biased region" description="Basic and acidic residues" evidence="1">
    <location>
        <begin position="195"/>
        <end position="211"/>
    </location>
</feature>